<evidence type="ECO:0000256" key="1">
    <source>
        <dbReference type="SAM" id="Phobius"/>
    </source>
</evidence>
<comment type="caution">
    <text evidence="2">The sequence shown here is derived from an EMBL/GenBank/DDBJ whole genome shotgun (WGS) entry which is preliminary data.</text>
</comment>
<organism evidence="2 3">
    <name type="scientific">Litoribrevibacter euphylliae</name>
    <dbReference type="NCBI Taxonomy" id="1834034"/>
    <lineage>
        <taxon>Bacteria</taxon>
        <taxon>Pseudomonadati</taxon>
        <taxon>Pseudomonadota</taxon>
        <taxon>Gammaproteobacteria</taxon>
        <taxon>Oceanospirillales</taxon>
        <taxon>Oceanospirillaceae</taxon>
        <taxon>Litoribrevibacter</taxon>
    </lineage>
</organism>
<keyword evidence="1" id="KW-1133">Transmembrane helix</keyword>
<dbReference type="Proteomes" id="UP001595476">
    <property type="component" value="Unassembled WGS sequence"/>
</dbReference>
<feature type="transmembrane region" description="Helical" evidence="1">
    <location>
        <begin position="25"/>
        <end position="44"/>
    </location>
</feature>
<accession>A0ABV7HCX5</accession>
<name>A0ABV7HCX5_9GAMM</name>
<keyword evidence="1" id="KW-0812">Transmembrane</keyword>
<keyword evidence="3" id="KW-1185">Reference proteome</keyword>
<gene>
    <name evidence="2" type="ORF">ACFOEK_11860</name>
</gene>
<reference evidence="3" key="1">
    <citation type="journal article" date="2019" name="Int. J. Syst. Evol. Microbiol.">
        <title>The Global Catalogue of Microorganisms (GCM) 10K type strain sequencing project: providing services to taxonomists for standard genome sequencing and annotation.</title>
        <authorList>
            <consortium name="The Broad Institute Genomics Platform"/>
            <consortium name="The Broad Institute Genome Sequencing Center for Infectious Disease"/>
            <person name="Wu L."/>
            <person name="Ma J."/>
        </authorList>
    </citation>
    <scope>NUCLEOTIDE SEQUENCE [LARGE SCALE GENOMIC DNA]</scope>
    <source>
        <strain evidence="3">KCTC 52438</strain>
    </source>
</reference>
<protein>
    <recommendedName>
        <fullName evidence="4">Chemotaxis methyl-accepting receptor HlyB-like 4HB MCP domain-containing protein</fullName>
    </recommendedName>
</protein>
<keyword evidence="1" id="KW-0472">Membrane</keyword>
<evidence type="ECO:0000313" key="2">
    <source>
        <dbReference type="EMBL" id="MFC3151724.1"/>
    </source>
</evidence>
<proteinExistence type="predicted"/>
<evidence type="ECO:0000313" key="3">
    <source>
        <dbReference type="Proteomes" id="UP001595476"/>
    </source>
</evidence>
<dbReference type="RefSeq" id="WP_386721023.1">
    <property type="nucleotide sequence ID" value="NZ_JBHRSZ010000004.1"/>
</dbReference>
<sequence>MPSIQTGVQKSAKKLNHRELTNSGFWVGHILMIIATIAGVYLAAQAGLQQAIIFDDVTSKQNNYYLRASLYEEVSDNIRILREYDKAYLSRGVPAKIIRDNSPKVSRYVWETMKYSQATLETPSFFLGEIRRFYVQVDDIIEKREAFTYGPAHASKLMNEVVDRMEKVVLPKLLTNAQDLAAYLEEYDVVVESISSTQSDSSLQDEASK</sequence>
<evidence type="ECO:0008006" key="4">
    <source>
        <dbReference type="Google" id="ProtNLM"/>
    </source>
</evidence>
<dbReference type="EMBL" id="JBHRSZ010000004">
    <property type="protein sequence ID" value="MFC3151724.1"/>
    <property type="molecule type" value="Genomic_DNA"/>
</dbReference>